<proteinExistence type="predicted"/>
<protein>
    <submittedName>
        <fullName evidence="1">Uncharacterized protein</fullName>
    </submittedName>
</protein>
<organism evidence="1 2">
    <name type="scientific">Melipona quadrifasciata</name>
    <dbReference type="NCBI Taxonomy" id="166423"/>
    <lineage>
        <taxon>Eukaryota</taxon>
        <taxon>Metazoa</taxon>
        <taxon>Ecdysozoa</taxon>
        <taxon>Arthropoda</taxon>
        <taxon>Hexapoda</taxon>
        <taxon>Insecta</taxon>
        <taxon>Pterygota</taxon>
        <taxon>Neoptera</taxon>
        <taxon>Endopterygota</taxon>
        <taxon>Hymenoptera</taxon>
        <taxon>Apocrita</taxon>
        <taxon>Aculeata</taxon>
        <taxon>Apoidea</taxon>
        <taxon>Anthophila</taxon>
        <taxon>Apidae</taxon>
        <taxon>Melipona</taxon>
    </lineage>
</organism>
<name>A0A0M9A7E5_9HYME</name>
<keyword evidence="2" id="KW-1185">Reference proteome</keyword>
<accession>A0A0M9A7E5</accession>
<gene>
    <name evidence="1" type="ORF">WN51_08496</name>
</gene>
<dbReference type="AlphaFoldDB" id="A0A0M9A7E5"/>
<dbReference type="Proteomes" id="UP000053105">
    <property type="component" value="Unassembled WGS sequence"/>
</dbReference>
<sequence>MKNNEGNKERYFVKRGKHFMARFNKTTTKIAKASTTNSLNNALRKREMP</sequence>
<evidence type="ECO:0000313" key="1">
    <source>
        <dbReference type="EMBL" id="KOX78737.1"/>
    </source>
</evidence>
<reference evidence="1 2" key="1">
    <citation type="submission" date="2015-07" db="EMBL/GenBank/DDBJ databases">
        <title>The genome of Melipona quadrifasciata.</title>
        <authorList>
            <person name="Pan H."/>
            <person name="Kapheim K."/>
        </authorList>
    </citation>
    <scope>NUCLEOTIDE SEQUENCE [LARGE SCALE GENOMIC DNA]</scope>
    <source>
        <strain evidence="1">0111107301</strain>
        <tissue evidence="1">Whole body</tissue>
    </source>
</reference>
<evidence type="ECO:0000313" key="2">
    <source>
        <dbReference type="Proteomes" id="UP000053105"/>
    </source>
</evidence>
<dbReference type="EMBL" id="KQ435719">
    <property type="protein sequence ID" value="KOX78737.1"/>
    <property type="molecule type" value="Genomic_DNA"/>
</dbReference>